<comment type="similarity">
    <text evidence="2 11">Belongs to the G-protein coupled receptor T2R family.</text>
</comment>
<evidence type="ECO:0000256" key="4">
    <source>
        <dbReference type="ARBA" id="ARBA00022606"/>
    </source>
</evidence>
<evidence type="ECO:0000256" key="13">
    <source>
        <dbReference type="SAM" id="Phobius"/>
    </source>
</evidence>
<accession>A0AAV6ZE35</accession>
<keyword evidence="7 12" id="KW-0297">G-protein coupled receptor</keyword>
<feature type="transmembrane region" description="Helical" evidence="13">
    <location>
        <begin position="6"/>
        <end position="35"/>
    </location>
</feature>
<evidence type="ECO:0000256" key="8">
    <source>
        <dbReference type="ARBA" id="ARBA00023136"/>
    </source>
</evidence>
<comment type="caution">
    <text evidence="14">The sequence shown here is derived from an EMBL/GenBank/DDBJ whole genome shotgun (WGS) entry which is preliminary data.</text>
</comment>
<keyword evidence="3 12" id="KW-0919">Taste</keyword>
<keyword evidence="6 13" id="KW-1133">Transmembrane helix</keyword>
<evidence type="ECO:0000256" key="7">
    <source>
        <dbReference type="ARBA" id="ARBA00023040"/>
    </source>
</evidence>
<keyword evidence="15" id="KW-1185">Reference proteome</keyword>
<evidence type="ECO:0000313" key="15">
    <source>
        <dbReference type="Proteomes" id="UP000824782"/>
    </source>
</evidence>
<dbReference type="EMBL" id="WNYA01000719">
    <property type="protein sequence ID" value="KAG8547471.1"/>
    <property type="molecule type" value="Genomic_DNA"/>
</dbReference>
<sequence>MSAAAYFIMVVADIVAFIFVFPGSIFIIAINLWDWINNKTLSLSDHLSIGVSVCNFLHGVLKVLLQLYLFLKLDCFLLIKYVSVSCLAAMSGNLWLCTLYSIYCCLKIVTFSQNAYVYLKKTFPKMLPWLLILTVLLTLCVSIAMAWDVKDVAPPNKTQSKQDLTLIFYLEDSAPLKIYIFACLCALLLFSSSYVTIMISLRRHIKQMRDNAEGSSSNVNVHIHAVKILTLSFLYDVIYFAAMMIAGLNDNDIVAVYSMATIFSICLVFNTVLLIKGNSKLNNA</sequence>
<proteinExistence type="inferred from homology"/>
<gene>
    <name evidence="14" type="ORF">GDO81_028308</name>
</gene>
<name>A0AAV6ZE35_ENGPU</name>
<organism evidence="14 15">
    <name type="scientific">Engystomops pustulosus</name>
    <name type="common">Tungara frog</name>
    <name type="synonym">Physalaemus pustulosus</name>
    <dbReference type="NCBI Taxonomy" id="76066"/>
    <lineage>
        <taxon>Eukaryota</taxon>
        <taxon>Metazoa</taxon>
        <taxon>Chordata</taxon>
        <taxon>Craniata</taxon>
        <taxon>Vertebrata</taxon>
        <taxon>Euteleostomi</taxon>
        <taxon>Amphibia</taxon>
        <taxon>Batrachia</taxon>
        <taxon>Anura</taxon>
        <taxon>Neobatrachia</taxon>
        <taxon>Hyloidea</taxon>
        <taxon>Leptodactylidae</taxon>
        <taxon>Leiuperinae</taxon>
        <taxon>Engystomops</taxon>
    </lineage>
</organism>
<dbReference type="InterPro" id="IPR007960">
    <property type="entry name" value="TAS2R"/>
</dbReference>
<evidence type="ECO:0000256" key="6">
    <source>
        <dbReference type="ARBA" id="ARBA00022989"/>
    </source>
</evidence>
<keyword evidence="10 12" id="KW-0807">Transducer</keyword>
<evidence type="ECO:0000256" key="11">
    <source>
        <dbReference type="RuleBase" id="RU004423"/>
    </source>
</evidence>
<dbReference type="GO" id="GO:0033038">
    <property type="term" value="F:bitter taste receptor activity"/>
    <property type="evidence" value="ECO:0007669"/>
    <property type="project" value="InterPro"/>
</dbReference>
<reference evidence="14" key="1">
    <citation type="thesis" date="2020" institute="ProQuest LLC" country="789 East Eisenhower Parkway, Ann Arbor, MI, USA">
        <title>Comparative Genomics and Chromosome Evolution.</title>
        <authorList>
            <person name="Mudd A.B."/>
        </authorList>
    </citation>
    <scope>NUCLEOTIDE SEQUENCE</scope>
    <source>
        <strain evidence="14">237g6f4</strain>
        <tissue evidence="14">Blood</tissue>
    </source>
</reference>
<evidence type="ECO:0000256" key="2">
    <source>
        <dbReference type="ARBA" id="ARBA00007376"/>
    </source>
</evidence>
<keyword evidence="8 12" id="KW-0472">Membrane</keyword>
<keyword evidence="4 12" id="KW-0716">Sensory transduction</keyword>
<feature type="transmembrane region" description="Helical" evidence="13">
    <location>
        <begin position="254"/>
        <end position="275"/>
    </location>
</feature>
<feature type="transmembrane region" description="Helical" evidence="13">
    <location>
        <begin position="47"/>
        <end position="69"/>
    </location>
</feature>
<dbReference type="AlphaFoldDB" id="A0AAV6ZE35"/>
<evidence type="ECO:0000313" key="14">
    <source>
        <dbReference type="EMBL" id="KAG8547471.1"/>
    </source>
</evidence>
<evidence type="ECO:0000256" key="1">
    <source>
        <dbReference type="ARBA" id="ARBA00004141"/>
    </source>
</evidence>
<evidence type="ECO:0000256" key="5">
    <source>
        <dbReference type="ARBA" id="ARBA00022692"/>
    </source>
</evidence>
<dbReference type="GO" id="GO:0016020">
    <property type="term" value="C:membrane"/>
    <property type="evidence" value="ECO:0007669"/>
    <property type="project" value="UniProtKB-SubCell"/>
</dbReference>
<evidence type="ECO:0000256" key="12">
    <source>
        <dbReference type="RuleBase" id="RU004424"/>
    </source>
</evidence>
<feature type="transmembrane region" description="Helical" evidence="13">
    <location>
        <begin position="228"/>
        <end position="248"/>
    </location>
</feature>
<feature type="transmembrane region" description="Helical" evidence="13">
    <location>
        <begin position="81"/>
        <end position="106"/>
    </location>
</feature>
<keyword evidence="5 12" id="KW-0812">Transmembrane</keyword>
<dbReference type="Pfam" id="PF05296">
    <property type="entry name" value="TAS2R"/>
    <property type="match status" value="1"/>
</dbReference>
<protein>
    <recommendedName>
        <fullName evidence="12">Taste receptor type 2</fullName>
    </recommendedName>
</protein>
<dbReference type="GO" id="GO:0004930">
    <property type="term" value="F:G protein-coupled receptor activity"/>
    <property type="evidence" value="ECO:0007669"/>
    <property type="project" value="UniProtKB-KW"/>
</dbReference>
<feature type="transmembrane region" description="Helical" evidence="13">
    <location>
        <begin position="178"/>
        <end position="201"/>
    </location>
</feature>
<dbReference type="PANTHER" id="PTHR11394:SF159">
    <property type="entry name" value="TASTE RECEPTOR TYPE 2"/>
    <property type="match status" value="1"/>
</dbReference>
<comment type="subcellular location">
    <subcellularLocation>
        <location evidence="1 12">Membrane</location>
        <topology evidence="1 12">Multi-pass membrane protein</topology>
    </subcellularLocation>
</comment>
<keyword evidence="9 12" id="KW-0675">Receptor</keyword>
<evidence type="ECO:0000256" key="10">
    <source>
        <dbReference type="ARBA" id="ARBA00023224"/>
    </source>
</evidence>
<dbReference type="SUPFAM" id="SSF81321">
    <property type="entry name" value="Family A G protein-coupled receptor-like"/>
    <property type="match status" value="1"/>
</dbReference>
<evidence type="ECO:0000256" key="3">
    <source>
        <dbReference type="ARBA" id="ARBA00022480"/>
    </source>
</evidence>
<evidence type="ECO:0000256" key="9">
    <source>
        <dbReference type="ARBA" id="ARBA00023170"/>
    </source>
</evidence>
<feature type="non-terminal residue" evidence="14">
    <location>
        <position position="284"/>
    </location>
</feature>
<dbReference type="PANTHER" id="PTHR11394">
    <property type="entry name" value="TASTE RECEPTOR TYPE 2"/>
    <property type="match status" value="1"/>
</dbReference>
<feature type="transmembrane region" description="Helical" evidence="13">
    <location>
        <begin position="127"/>
        <end position="147"/>
    </location>
</feature>
<dbReference type="Proteomes" id="UP000824782">
    <property type="component" value="Unassembled WGS sequence"/>
</dbReference>